<dbReference type="EMBL" id="VOWJ01000031">
    <property type="protein sequence ID" value="TXE86404.1"/>
    <property type="molecule type" value="Genomic_DNA"/>
</dbReference>
<feature type="domain" description="UvrD-like helicase ATP-binding" evidence="13">
    <location>
        <begin position="4"/>
        <end position="278"/>
    </location>
</feature>
<evidence type="ECO:0000256" key="12">
    <source>
        <dbReference type="PROSITE-ProRule" id="PRU00560"/>
    </source>
</evidence>
<evidence type="ECO:0000256" key="2">
    <source>
        <dbReference type="ARBA" id="ARBA00022741"/>
    </source>
</evidence>
<organism evidence="15 16">
    <name type="scientific">Campylobacter volucris</name>
    <dbReference type="NCBI Taxonomy" id="1031542"/>
    <lineage>
        <taxon>Bacteria</taxon>
        <taxon>Pseudomonadati</taxon>
        <taxon>Campylobacterota</taxon>
        <taxon>Epsilonproteobacteria</taxon>
        <taxon>Campylobacterales</taxon>
        <taxon>Campylobacteraceae</taxon>
        <taxon>Campylobacter</taxon>
    </lineage>
</organism>
<keyword evidence="4 12" id="KW-0347">Helicase</keyword>
<dbReference type="InterPro" id="IPR027417">
    <property type="entry name" value="P-loop_NTPase"/>
</dbReference>
<keyword evidence="2 12" id="KW-0547">Nucleotide-binding</keyword>
<dbReference type="InterPro" id="IPR000212">
    <property type="entry name" value="DNA_helicase_UvrD/REP"/>
</dbReference>
<keyword evidence="7" id="KW-0413">Isomerase</keyword>
<dbReference type="CDD" id="cd18807">
    <property type="entry name" value="SF1_C_UvrD"/>
    <property type="match status" value="1"/>
</dbReference>
<dbReference type="Pfam" id="PF13361">
    <property type="entry name" value="UvrD_C"/>
    <property type="match status" value="1"/>
</dbReference>
<dbReference type="PANTHER" id="PTHR11070:SF2">
    <property type="entry name" value="ATP-DEPENDENT DNA HELICASE SRS2"/>
    <property type="match status" value="1"/>
</dbReference>
<dbReference type="Proteomes" id="UP000321629">
    <property type="component" value="Unassembled WGS sequence"/>
</dbReference>
<evidence type="ECO:0000313" key="16">
    <source>
        <dbReference type="Proteomes" id="UP000321629"/>
    </source>
</evidence>
<dbReference type="GO" id="GO:0033202">
    <property type="term" value="C:DNA helicase complex"/>
    <property type="evidence" value="ECO:0007669"/>
    <property type="project" value="TreeGrafter"/>
</dbReference>
<protein>
    <recommendedName>
        <fullName evidence="9">DNA 3'-5' helicase</fullName>
        <ecNumber evidence="9">5.6.2.4</ecNumber>
    </recommendedName>
    <alternativeName>
        <fullName evidence="10">DNA 3'-5' helicase II</fullName>
    </alternativeName>
</protein>
<keyword evidence="5 12" id="KW-0067">ATP-binding</keyword>
<evidence type="ECO:0000256" key="5">
    <source>
        <dbReference type="ARBA" id="ARBA00022840"/>
    </source>
</evidence>
<dbReference type="Pfam" id="PF00580">
    <property type="entry name" value="UvrD-helicase"/>
    <property type="match status" value="1"/>
</dbReference>
<evidence type="ECO:0000256" key="6">
    <source>
        <dbReference type="ARBA" id="ARBA00023125"/>
    </source>
</evidence>
<dbReference type="Gene3D" id="1.10.10.160">
    <property type="match status" value="1"/>
</dbReference>
<evidence type="ECO:0000259" key="13">
    <source>
        <dbReference type="PROSITE" id="PS51198"/>
    </source>
</evidence>
<dbReference type="PROSITE" id="PS51198">
    <property type="entry name" value="UVRD_HELICASE_ATP_BIND"/>
    <property type="match status" value="1"/>
</dbReference>
<dbReference type="EC" id="5.6.2.4" evidence="9"/>
<dbReference type="GO" id="GO:0043138">
    <property type="term" value="F:3'-5' DNA helicase activity"/>
    <property type="evidence" value="ECO:0007669"/>
    <property type="project" value="UniProtKB-EC"/>
</dbReference>
<sequence>MPLSRLNEEQYKAACALFGHNLIIASAGTGKTSTIVARIAYLLQNGTKPEKIMLLTFTNKASKEMIQRLGRYFDKKITSKITAGTFHSTAYTLLKELNHNIILKQSSELKVLLRSIFEKRTFHHLSDIKPYMPSYLYDVYSLFQNTNANLNNFYEWFCQNYNDQAVYAEIYEDILKEYEEEKNRFNYVDFNDLLIKLKQTLKTHHFDFDEILVDEYQDTNTLQGSLIDAFKSKSLFCVGDYDQSIYAFNGADISIIGGFKDRFLDARIFTLNKNYRSSKNILALANKVITNNERLYPKKLIVTRNGDFKAPSLLTFNELFDQYSTIAKIILQSGVDLNEIAVIFRNNSSADGIEVALRELGIASKRKGSGSFFESLEVKTFCSMLAIVLNPKDIMAFIHLLEFTKGVGSVLAKDIFDGLLKLGNSNLIKGILSPDTNVNLKKYKKQSYQLGLFDDIEELSSPSRFNLKSEFNTHPILSLPKINENCAKTLEKLYHFIKQANECKISTQLVNLILENDYFKEICDILATKRATNKNSNVDLNKKNEILEKINAKMMVLKELSKNYSDNYKYYNFLTLGASEMSSGNGVNLLSIHASKGLEFELVFVIDLAQGRFPNQKLMSMGGSLEEERRLFYVAVTRAKDILYLSYAKYDKIKKSNYQPSCFLIEAGMCKDENKT</sequence>
<accession>A0A5C7DQT8</accession>
<evidence type="ECO:0000256" key="8">
    <source>
        <dbReference type="ARBA" id="ARBA00034617"/>
    </source>
</evidence>
<proteinExistence type="inferred from homology"/>
<comment type="catalytic activity">
    <reaction evidence="11">
        <text>ATP + H2O = ADP + phosphate + H(+)</text>
        <dbReference type="Rhea" id="RHEA:13065"/>
        <dbReference type="ChEBI" id="CHEBI:15377"/>
        <dbReference type="ChEBI" id="CHEBI:15378"/>
        <dbReference type="ChEBI" id="CHEBI:30616"/>
        <dbReference type="ChEBI" id="CHEBI:43474"/>
        <dbReference type="ChEBI" id="CHEBI:456216"/>
        <dbReference type="EC" id="5.6.2.4"/>
    </reaction>
</comment>
<evidence type="ECO:0000259" key="14">
    <source>
        <dbReference type="PROSITE" id="PS51217"/>
    </source>
</evidence>
<dbReference type="InterPro" id="IPR014017">
    <property type="entry name" value="DNA_helicase_UvrD-like_C"/>
</dbReference>
<evidence type="ECO:0000256" key="11">
    <source>
        <dbReference type="ARBA" id="ARBA00048988"/>
    </source>
</evidence>
<dbReference type="GO" id="GO:0005524">
    <property type="term" value="F:ATP binding"/>
    <property type="evidence" value="ECO:0007669"/>
    <property type="project" value="UniProtKB-UniRule"/>
</dbReference>
<dbReference type="Gene3D" id="1.10.486.10">
    <property type="entry name" value="PCRA, domain 4"/>
    <property type="match status" value="1"/>
</dbReference>
<evidence type="ECO:0000256" key="9">
    <source>
        <dbReference type="ARBA" id="ARBA00034808"/>
    </source>
</evidence>
<dbReference type="InterPro" id="IPR013986">
    <property type="entry name" value="DExx_box_DNA_helicase_dom_sf"/>
</dbReference>
<dbReference type="GO" id="GO:0005829">
    <property type="term" value="C:cytosol"/>
    <property type="evidence" value="ECO:0007669"/>
    <property type="project" value="TreeGrafter"/>
</dbReference>
<dbReference type="GO" id="GO:0016887">
    <property type="term" value="F:ATP hydrolysis activity"/>
    <property type="evidence" value="ECO:0007669"/>
    <property type="project" value="RHEA"/>
</dbReference>
<dbReference type="GO" id="GO:0000725">
    <property type="term" value="P:recombinational repair"/>
    <property type="evidence" value="ECO:0007669"/>
    <property type="project" value="TreeGrafter"/>
</dbReference>
<name>A0A5C7DQT8_9BACT</name>
<feature type="domain" description="UvrD-like helicase C-terminal" evidence="14">
    <location>
        <begin position="279"/>
        <end position="597"/>
    </location>
</feature>
<comment type="catalytic activity">
    <reaction evidence="8">
        <text>Couples ATP hydrolysis with the unwinding of duplex DNA by translocating in the 3'-5' direction.</text>
        <dbReference type="EC" id="5.6.2.4"/>
    </reaction>
</comment>
<evidence type="ECO:0000256" key="1">
    <source>
        <dbReference type="ARBA" id="ARBA00009922"/>
    </source>
</evidence>
<gene>
    <name evidence="15" type="ORF">FPD38_07090</name>
</gene>
<dbReference type="PANTHER" id="PTHR11070">
    <property type="entry name" value="UVRD / RECB / PCRA DNA HELICASE FAMILY MEMBER"/>
    <property type="match status" value="1"/>
</dbReference>
<keyword evidence="3 12" id="KW-0378">Hydrolase</keyword>
<dbReference type="CDD" id="cd17932">
    <property type="entry name" value="DEXQc_UvrD"/>
    <property type="match status" value="1"/>
</dbReference>
<dbReference type="RefSeq" id="WP_147556022.1">
    <property type="nucleotide sequence ID" value="NZ_VOWJ01000031.1"/>
</dbReference>
<evidence type="ECO:0000256" key="7">
    <source>
        <dbReference type="ARBA" id="ARBA00023235"/>
    </source>
</evidence>
<evidence type="ECO:0000256" key="4">
    <source>
        <dbReference type="ARBA" id="ARBA00022806"/>
    </source>
</evidence>
<dbReference type="InterPro" id="IPR014016">
    <property type="entry name" value="UvrD-like_ATP-bd"/>
</dbReference>
<comment type="similarity">
    <text evidence="1">Belongs to the helicase family. UvrD subfamily.</text>
</comment>
<feature type="binding site" evidence="12">
    <location>
        <begin position="25"/>
        <end position="32"/>
    </location>
    <ligand>
        <name>ATP</name>
        <dbReference type="ChEBI" id="CHEBI:30616"/>
    </ligand>
</feature>
<comment type="caution">
    <text evidence="15">The sequence shown here is derived from an EMBL/GenBank/DDBJ whole genome shotgun (WGS) entry which is preliminary data.</text>
</comment>
<dbReference type="Gene3D" id="3.40.50.300">
    <property type="entry name" value="P-loop containing nucleotide triphosphate hydrolases"/>
    <property type="match status" value="2"/>
</dbReference>
<evidence type="ECO:0000313" key="15">
    <source>
        <dbReference type="EMBL" id="TXE86404.1"/>
    </source>
</evidence>
<dbReference type="AlphaFoldDB" id="A0A5C7DQT8"/>
<dbReference type="GO" id="GO:0003677">
    <property type="term" value="F:DNA binding"/>
    <property type="evidence" value="ECO:0007669"/>
    <property type="project" value="UniProtKB-KW"/>
</dbReference>
<evidence type="ECO:0000256" key="3">
    <source>
        <dbReference type="ARBA" id="ARBA00022801"/>
    </source>
</evidence>
<keyword evidence="6" id="KW-0238">DNA-binding</keyword>
<dbReference type="SUPFAM" id="SSF52540">
    <property type="entry name" value="P-loop containing nucleoside triphosphate hydrolases"/>
    <property type="match status" value="1"/>
</dbReference>
<reference evidence="15 16" key="1">
    <citation type="submission" date="2019-07" db="EMBL/GenBank/DDBJ databases">
        <title>Rapid identification of Enteric Bacteria from Whole Genome Sequences (WGS) using Average Nucleotide Identity (ANI).</title>
        <authorList>
            <person name="Lane C."/>
        </authorList>
    </citation>
    <scope>NUCLEOTIDE SEQUENCE [LARGE SCALE GENOMIC DNA]</scope>
    <source>
        <strain evidence="15 16">2016D-0084</strain>
    </source>
</reference>
<evidence type="ECO:0000256" key="10">
    <source>
        <dbReference type="ARBA" id="ARBA00034923"/>
    </source>
</evidence>
<dbReference type="PROSITE" id="PS51217">
    <property type="entry name" value="UVRD_HELICASE_CTER"/>
    <property type="match status" value="1"/>
</dbReference>